<dbReference type="SUPFAM" id="SSF103473">
    <property type="entry name" value="MFS general substrate transporter"/>
    <property type="match status" value="1"/>
</dbReference>
<dbReference type="PANTHER" id="PTHR43702">
    <property type="entry name" value="L-FUCOSE-PROTON SYMPORTER"/>
    <property type="match status" value="1"/>
</dbReference>
<evidence type="ECO:0000313" key="8">
    <source>
        <dbReference type="EMBL" id="GET23142.1"/>
    </source>
</evidence>
<dbReference type="Pfam" id="PF07690">
    <property type="entry name" value="MFS_1"/>
    <property type="match status" value="1"/>
</dbReference>
<dbReference type="InterPro" id="IPR036259">
    <property type="entry name" value="MFS_trans_sf"/>
</dbReference>
<keyword evidence="9" id="KW-1185">Reference proteome</keyword>
<dbReference type="Gene3D" id="1.20.1250.20">
    <property type="entry name" value="MFS general substrate transporter like domains"/>
    <property type="match status" value="2"/>
</dbReference>
<feature type="transmembrane region" description="Helical" evidence="6">
    <location>
        <begin position="357"/>
        <end position="375"/>
    </location>
</feature>
<dbReference type="EMBL" id="BLAU01000001">
    <property type="protein sequence ID" value="GET23142.1"/>
    <property type="molecule type" value="Genomic_DNA"/>
</dbReference>
<evidence type="ECO:0000256" key="5">
    <source>
        <dbReference type="ARBA" id="ARBA00023136"/>
    </source>
</evidence>
<dbReference type="InterPro" id="IPR050375">
    <property type="entry name" value="MFS_TsgA-like"/>
</dbReference>
<proteinExistence type="predicted"/>
<name>A0ABQ0ZNV2_9BACT</name>
<feature type="transmembrane region" description="Helical" evidence="6">
    <location>
        <begin position="99"/>
        <end position="118"/>
    </location>
</feature>
<comment type="caution">
    <text evidence="8">The sequence shown here is derived from an EMBL/GenBank/DDBJ whole genome shotgun (WGS) entry which is preliminary data.</text>
</comment>
<feature type="transmembrane region" description="Helical" evidence="6">
    <location>
        <begin position="7"/>
        <end position="27"/>
    </location>
</feature>
<feature type="transmembrane region" description="Helical" evidence="6">
    <location>
        <begin position="387"/>
        <end position="407"/>
    </location>
</feature>
<feature type="transmembrane region" description="Helical" evidence="6">
    <location>
        <begin position="47"/>
        <end position="67"/>
    </location>
</feature>
<feature type="transmembrane region" description="Helical" evidence="6">
    <location>
        <begin position="323"/>
        <end position="345"/>
    </location>
</feature>
<feature type="transmembrane region" description="Helical" evidence="6">
    <location>
        <begin position="232"/>
        <end position="253"/>
    </location>
</feature>
<protein>
    <submittedName>
        <fullName evidence="8">MFS transporter</fullName>
    </submittedName>
</protein>
<keyword evidence="3 6" id="KW-0812">Transmembrane</keyword>
<dbReference type="Proteomes" id="UP000396862">
    <property type="component" value="Unassembled WGS sequence"/>
</dbReference>
<feature type="transmembrane region" description="Helical" evidence="6">
    <location>
        <begin position="298"/>
        <end position="317"/>
    </location>
</feature>
<keyword evidence="5 6" id="KW-0472">Membrane</keyword>
<evidence type="ECO:0000256" key="6">
    <source>
        <dbReference type="SAM" id="Phobius"/>
    </source>
</evidence>
<dbReference type="InterPro" id="IPR011701">
    <property type="entry name" value="MFS"/>
</dbReference>
<feature type="transmembrane region" description="Helical" evidence="6">
    <location>
        <begin position="185"/>
        <end position="203"/>
    </location>
</feature>
<evidence type="ECO:0000259" key="7">
    <source>
        <dbReference type="PROSITE" id="PS50850"/>
    </source>
</evidence>
<sequence>MPMKRNYYMVALVFIVFFVISFITNILGSINPNVSDSFHLSGAMTGLLPFSFFIAYGLMSIPSGMLVEKYKEKISMSGGWIVATIGAFVFALFPSYPVFLGSLFFIGAAMALMQVVINPLLRVSGGEEHFAFYSVFAQLVFGGASFLSPYVYSYLVLNLDKSGPQSNWFLQILANITPEHLPWVSLYWVFGVITLLMIVIIVASRFPKVERKEDETTGAWAIHKELLKDKTVILFFFGIFAYVGTEQGIANWISEFLRTYHGLRPEVEGAAAVGWFWGMLTIGCLLGMLLLKFIDSKLVLRIFVIAAMIILTVTLFGGEQMAIYGFPALGFTLSVMWSITVSLALNSVAKYHGTFSGILMSGIAGGALVSLLIGGLKDLIGLRQGMFVLYLTLGYLLFISIWAKPLIANKTIQLKKQAAE</sequence>
<evidence type="ECO:0000256" key="1">
    <source>
        <dbReference type="ARBA" id="ARBA00004429"/>
    </source>
</evidence>
<reference evidence="8 9" key="1">
    <citation type="submission" date="2019-10" db="EMBL/GenBank/DDBJ databases">
        <title>Prolixibacter strains distinguished by the presence of nitrate reductase genes were adept at nitrate-dependent anaerobic corrosion of metallic iron and carbon steel.</title>
        <authorList>
            <person name="Iino T."/>
            <person name="Shono N."/>
            <person name="Ito K."/>
            <person name="Nakamura R."/>
            <person name="Sueoka K."/>
            <person name="Harayama S."/>
            <person name="Ohkuma M."/>
        </authorList>
    </citation>
    <scope>NUCLEOTIDE SEQUENCE [LARGE SCALE GENOMIC DNA]</scope>
    <source>
        <strain evidence="8 9">MIC1-1</strain>
    </source>
</reference>
<feature type="transmembrane region" description="Helical" evidence="6">
    <location>
        <begin position="273"/>
        <end position="291"/>
    </location>
</feature>
<feature type="transmembrane region" description="Helical" evidence="6">
    <location>
        <begin position="74"/>
        <end position="93"/>
    </location>
</feature>
<evidence type="ECO:0000256" key="4">
    <source>
        <dbReference type="ARBA" id="ARBA00022989"/>
    </source>
</evidence>
<evidence type="ECO:0000313" key="9">
    <source>
        <dbReference type="Proteomes" id="UP000396862"/>
    </source>
</evidence>
<organism evidence="8 9">
    <name type="scientific">Prolixibacter denitrificans</name>
    <dbReference type="NCBI Taxonomy" id="1541063"/>
    <lineage>
        <taxon>Bacteria</taxon>
        <taxon>Pseudomonadati</taxon>
        <taxon>Bacteroidota</taxon>
        <taxon>Bacteroidia</taxon>
        <taxon>Marinilabiliales</taxon>
        <taxon>Prolixibacteraceae</taxon>
        <taxon>Prolixibacter</taxon>
    </lineage>
</organism>
<evidence type="ECO:0000256" key="3">
    <source>
        <dbReference type="ARBA" id="ARBA00022692"/>
    </source>
</evidence>
<gene>
    <name evidence="8" type="ORF">JCM18694_33880</name>
</gene>
<dbReference type="PROSITE" id="PS50850">
    <property type="entry name" value="MFS"/>
    <property type="match status" value="1"/>
</dbReference>
<feature type="domain" description="Major facilitator superfamily (MFS) profile" evidence="7">
    <location>
        <begin position="9"/>
        <end position="420"/>
    </location>
</feature>
<feature type="transmembrane region" description="Helical" evidence="6">
    <location>
        <begin position="130"/>
        <end position="152"/>
    </location>
</feature>
<keyword evidence="2" id="KW-1003">Cell membrane</keyword>
<dbReference type="PANTHER" id="PTHR43702:SF12">
    <property type="entry name" value="N-ACETYL GLUCOSAMINE TRANSPORTER NAGP"/>
    <property type="match status" value="1"/>
</dbReference>
<comment type="subcellular location">
    <subcellularLocation>
        <location evidence="1">Cell inner membrane</location>
        <topology evidence="1">Multi-pass membrane protein</topology>
    </subcellularLocation>
</comment>
<evidence type="ECO:0000256" key="2">
    <source>
        <dbReference type="ARBA" id="ARBA00022475"/>
    </source>
</evidence>
<keyword evidence="4 6" id="KW-1133">Transmembrane helix</keyword>
<dbReference type="InterPro" id="IPR020846">
    <property type="entry name" value="MFS_dom"/>
</dbReference>
<accession>A0ABQ0ZNV2</accession>